<dbReference type="PANTHER" id="PTHR30537:SF68">
    <property type="entry name" value="TRANSCRIPTIONAL REGULATOR-RELATED"/>
    <property type="match status" value="1"/>
</dbReference>
<dbReference type="InterPro" id="IPR005119">
    <property type="entry name" value="LysR_subst-bd"/>
</dbReference>
<dbReference type="InterPro" id="IPR058163">
    <property type="entry name" value="LysR-type_TF_proteobact-type"/>
</dbReference>
<dbReference type="eggNOG" id="COG0583">
    <property type="taxonomic scope" value="Bacteria"/>
</dbReference>
<comment type="caution">
    <text evidence="6">The sequence shown here is derived from an EMBL/GenBank/DDBJ whole genome shotgun (WGS) entry which is preliminary data.</text>
</comment>
<dbReference type="Gene3D" id="1.10.10.10">
    <property type="entry name" value="Winged helix-like DNA-binding domain superfamily/Winged helix DNA-binding domain"/>
    <property type="match status" value="1"/>
</dbReference>
<dbReference type="STRING" id="1208321.D104_01875"/>
<dbReference type="InterPro" id="IPR036390">
    <property type="entry name" value="WH_DNA-bd_sf"/>
</dbReference>
<dbReference type="PANTHER" id="PTHR30537">
    <property type="entry name" value="HTH-TYPE TRANSCRIPTIONAL REGULATOR"/>
    <property type="match status" value="1"/>
</dbReference>
<reference evidence="6 7" key="1">
    <citation type="journal article" date="2014" name="Genome Announc.">
        <title>Draft Genome Sequence of Marinomonas sp. Strain D104, a Polycyclic Aromatic Hydrocarbon-Degrading Bacterium from the Deep-Sea Sediment of the Arctic Ocean.</title>
        <authorList>
            <person name="Dong C."/>
            <person name="Bai X."/>
            <person name="Lai Q."/>
            <person name="Xie Y."/>
            <person name="Chen X."/>
            <person name="Shao Z."/>
        </authorList>
    </citation>
    <scope>NUCLEOTIDE SEQUENCE [LARGE SCALE GENOMIC DNA]</scope>
    <source>
        <strain evidence="6 7">D104</strain>
    </source>
</reference>
<dbReference type="SUPFAM" id="SSF53850">
    <property type="entry name" value="Periplasmic binding protein-like II"/>
    <property type="match status" value="1"/>
</dbReference>
<dbReference type="AlphaFoldDB" id="W1RZ95"/>
<dbReference type="Pfam" id="PF03466">
    <property type="entry name" value="LysR_substrate"/>
    <property type="match status" value="1"/>
</dbReference>
<dbReference type="InterPro" id="IPR000847">
    <property type="entry name" value="LysR_HTH_N"/>
</dbReference>
<dbReference type="InterPro" id="IPR036388">
    <property type="entry name" value="WH-like_DNA-bd_sf"/>
</dbReference>
<dbReference type="EMBL" id="AYOZ01000001">
    <property type="protein sequence ID" value="ETI62516.1"/>
    <property type="molecule type" value="Genomic_DNA"/>
</dbReference>
<evidence type="ECO:0000313" key="6">
    <source>
        <dbReference type="EMBL" id="ETI62516.1"/>
    </source>
</evidence>
<dbReference type="SUPFAM" id="SSF46785">
    <property type="entry name" value="Winged helix' DNA-binding domain"/>
    <property type="match status" value="1"/>
</dbReference>
<keyword evidence="4" id="KW-0804">Transcription</keyword>
<evidence type="ECO:0000256" key="3">
    <source>
        <dbReference type="ARBA" id="ARBA00023125"/>
    </source>
</evidence>
<organism evidence="6 7">
    <name type="scientific">Marinomonas profundimaris</name>
    <dbReference type="NCBI Taxonomy" id="1208321"/>
    <lineage>
        <taxon>Bacteria</taxon>
        <taxon>Pseudomonadati</taxon>
        <taxon>Pseudomonadota</taxon>
        <taxon>Gammaproteobacteria</taxon>
        <taxon>Oceanospirillales</taxon>
        <taxon>Oceanospirillaceae</taxon>
        <taxon>Marinomonas</taxon>
    </lineage>
</organism>
<keyword evidence="2" id="KW-0805">Transcription regulation</keyword>
<dbReference type="PATRIC" id="fig|1208321.3.peg.384"/>
<feature type="domain" description="HTH lysR-type" evidence="5">
    <location>
        <begin position="17"/>
        <end position="67"/>
    </location>
</feature>
<keyword evidence="3" id="KW-0238">DNA-binding</keyword>
<dbReference type="OrthoDB" id="9815676at2"/>
<dbReference type="FunFam" id="1.10.10.10:FF:000001">
    <property type="entry name" value="LysR family transcriptional regulator"/>
    <property type="match status" value="1"/>
</dbReference>
<dbReference type="Proteomes" id="UP000018857">
    <property type="component" value="Unassembled WGS sequence"/>
</dbReference>
<dbReference type="GO" id="GO:0006351">
    <property type="term" value="P:DNA-templated transcription"/>
    <property type="evidence" value="ECO:0007669"/>
    <property type="project" value="TreeGrafter"/>
</dbReference>
<keyword evidence="7" id="KW-1185">Reference proteome</keyword>
<dbReference type="RefSeq" id="WP_024022598.1">
    <property type="nucleotide sequence ID" value="NZ_AYOZ01000001.1"/>
</dbReference>
<name>W1RZ95_9GAMM</name>
<evidence type="ECO:0000256" key="1">
    <source>
        <dbReference type="ARBA" id="ARBA00009437"/>
    </source>
</evidence>
<dbReference type="Pfam" id="PF00126">
    <property type="entry name" value="HTH_1"/>
    <property type="match status" value="1"/>
</dbReference>
<dbReference type="CDD" id="cd08422">
    <property type="entry name" value="PBP2_CrgA_like"/>
    <property type="match status" value="1"/>
</dbReference>
<accession>W1RZ95</accession>
<dbReference type="PRINTS" id="PR00039">
    <property type="entry name" value="HTHLYSR"/>
</dbReference>
<evidence type="ECO:0000313" key="7">
    <source>
        <dbReference type="Proteomes" id="UP000018857"/>
    </source>
</evidence>
<evidence type="ECO:0000256" key="2">
    <source>
        <dbReference type="ARBA" id="ARBA00023015"/>
    </source>
</evidence>
<dbReference type="GO" id="GO:0003700">
    <property type="term" value="F:DNA-binding transcription factor activity"/>
    <property type="evidence" value="ECO:0007669"/>
    <property type="project" value="InterPro"/>
</dbReference>
<dbReference type="PROSITE" id="PS50931">
    <property type="entry name" value="HTH_LYSR"/>
    <property type="match status" value="1"/>
</dbReference>
<proteinExistence type="inferred from homology"/>
<gene>
    <name evidence="6" type="ORF">D104_01875</name>
</gene>
<protein>
    <submittedName>
        <fullName evidence="6">Transcriptional regulator</fullName>
    </submittedName>
</protein>
<dbReference type="Gene3D" id="3.40.190.290">
    <property type="match status" value="1"/>
</dbReference>
<evidence type="ECO:0000256" key="4">
    <source>
        <dbReference type="ARBA" id="ARBA00023163"/>
    </source>
</evidence>
<dbReference type="GO" id="GO:0043565">
    <property type="term" value="F:sequence-specific DNA binding"/>
    <property type="evidence" value="ECO:0007669"/>
    <property type="project" value="TreeGrafter"/>
</dbReference>
<evidence type="ECO:0000259" key="5">
    <source>
        <dbReference type="PROSITE" id="PS50931"/>
    </source>
</evidence>
<comment type="similarity">
    <text evidence="1">Belongs to the LysR transcriptional regulatory family.</text>
</comment>
<sequence>MKTITTNLQHHLSDIPAFVQVVETKSMSQAAKQLGVSKSTISKSIARLEETLNLRLLERNSRNIWVTAEGQTLYQHACQILQLVNETDNAIAGLQAEPAGRVKVAMPMAFCRELLAPKLHVFQSRYPKIQLDIMTSGHSLDIFQHEIDIGVIVGSLENSELIATPLYSGKLRWITTPQYLSTQVTTLTPDTLKTHIHICETRYGGDRFPVQYGTEKVHLNLQTNITHCNDPLTVREAILSGCGISLLPEQYCMKQIATGQLIEVAKEIKPDIEAAKLTALYPSRKNRSQRIDIVLRFLKEVCDELKNETT</sequence>